<protein>
    <submittedName>
        <fullName evidence="2">Uncharacterized protein</fullName>
    </submittedName>
</protein>
<accession>A0A0C2RXT8</accession>
<feature type="compositionally biased region" description="Low complexity" evidence="1">
    <location>
        <begin position="60"/>
        <end position="91"/>
    </location>
</feature>
<feature type="non-terminal residue" evidence="2">
    <location>
        <position position="1"/>
    </location>
</feature>
<dbReference type="EMBL" id="KN818564">
    <property type="protein sequence ID" value="KIL55125.1"/>
    <property type="molecule type" value="Genomic_DNA"/>
</dbReference>
<reference evidence="2 3" key="1">
    <citation type="submission" date="2014-04" db="EMBL/GenBank/DDBJ databases">
        <title>Evolutionary Origins and Diversification of the Mycorrhizal Mutualists.</title>
        <authorList>
            <consortium name="DOE Joint Genome Institute"/>
            <consortium name="Mycorrhizal Genomics Consortium"/>
            <person name="Kohler A."/>
            <person name="Kuo A."/>
            <person name="Nagy L.G."/>
            <person name="Floudas D."/>
            <person name="Copeland A."/>
            <person name="Barry K.W."/>
            <person name="Cichocki N."/>
            <person name="Veneault-Fourrey C."/>
            <person name="LaButti K."/>
            <person name="Lindquist E.A."/>
            <person name="Lipzen A."/>
            <person name="Lundell T."/>
            <person name="Morin E."/>
            <person name="Murat C."/>
            <person name="Riley R."/>
            <person name="Ohm R."/>
            <person name="Sun H."/>
            <person name="Tunlid A."/>
            <person name="Henrissat B."/>
            <person name="Grigoriev I.V."/>
            <person name="Hibbett D.S."/>
            <person name="Martin F."/>
        </authorList>
    </citation>
    <scope>NUCLEOTIDE SEQUENCE [LARGE SCALE GENOMIC DNA]</scope>
    <source>
        <strain evidence="2 3">Koide BX008</strain>
    </source>
</reference>
<dbReference type="HOGENOM" id="CLU_2256346_0_0_1"/>
<gene>
    <name evidence="2" type="ORF">M378DRAFT_173841</name>
</gene>
<keyword evidence="3" id="KW-1185">Reference proteome</keyword>
<dbReference type="AlphaFoldDB" id="A0A0C2RXT8"/>
<name>A0A0C2RXT8_AMAMK</name>
<evidence type="ECO:0000256" key="1">
    <source>
        <dbReference type="SAM" id="MobiDB-lite"/>
    </source>
</evidence>
<dbReference type="Proteomes" id="UP000054549">
    <property type="component" value="Unassembled WGS sequence"/>
</dbReference>
<sequence>SSAVEMCGSTTMGSARPRRGLINWVERLGSVYGEDWDRRSDNGDGYVEYVRSGLGSDQGSMTASSSASTSTTPATHSQTNTHNTSTTWDTTPVLIPVTQTVDTT</sequence>
<organism evidence="2 3">
    <name type="scientific">Amanita muscaria (strain Koide BX008)</name>
    <dbReference type="NCBI Taxonomy" id="946122"/>
    <lineage>
        <taxon>Eukaryota</taxon>
        <taxon>Fungi</taxon>
        <taxon>Dikarya</taxon>
        <taxon>Basidiomycota</taxon>
        <taxon>Agaricomycotina</taxon>
        <taxon>Agaricomycetes</taxon>
        <taxon>Agaricomycetidae</taxon>
        <taxon>Agaricales</taxon>
        <taxon>Pluteineae</taxon>
        <taxon>Amanitaceae</taxon>
        <taxon>Amanita</taxon>
    </lineage>
</organism>
<proteinExistence type="predicted"/>
<evidence type="ECO:0000313" key="3">
    <source>
        <dbReference type="Proteomes" id="UP000054549"/>
    </source>
</evidence>
<evidence type="ECO:0000313" key="2">
    <source>
        <dbReference type="EMBL" id="KIL55125.1"/>
    </source>
</evidence>
<feature type="region of interest" description="Disordered" evidence="1">
    <location>
        <begin position="51"/>
        <end position="104"/>
    </location>
</feature>
<dbReference type="InParanoid" id="A0A0C2RXT8"/>